<dbReference type="EMBL" id="BBWV01000004">
    <property type="protein sequence ID" value="GAO45126.1"/>
    <property type="molecule type" value="Genomic_DNA"/>
</dbReference>
<dbReference type="STRING" id="1220578.FPE01S_04_03690"/>
<dbReference type="Gene3D" id="3.30.420.300">
    <property type="entry name" value="2-keto-3-deoxy-galactonokinase, substrate binding domain"/>
    <property type="match status" value="1"/>
</dbReference>
<gene>
    <name evidence="1" type="ORF">FPE01S_04_03690</name>
</gene>
<dbReference type="GO" id="GO:0034194">
    <property type="term" value="P:D-galactonate catabolic process"/>
    <property type="evidence" value="ECO:0007669"/>
    <property type="project" value="InterPro"/>
</dbReference>
<name>A0A0E9N601_9BACT</name>
<dbReference type="AlphaFoldDB" id="A0A0E9N601"/>
<keyword evidence="2" id="KW-1185">Reference proteome</keyword>
<proteinExistence type="predicted"/>
<sequence>MTTKILCCDWGNTNFRLYLADRTDQAILATYTSNTGIRLIHQPSPVNSAPYGLMPEVYRNHLLHAIKSLETEVGFSLTGLPLVVSGMASSPIGIQELAYTALPFSLEHPHLVTLRYPESDAFRHTVLLVSGLTTGSDIMRGEETKIIGAATLSAGRELFILPGTHSKHAVAEGSVLTGFQTFLTGEFFSLLQSHGILAASIDADTDLLDHLDSFKEAVLRVQEYSLLSLAFEIRANDVLKRKNKKDNYWWLSGLLIGEELKAIRNDQFDRITLVGGSIMEPLYRAAMEFIGMAAPDPVSAEYALIRGQIRIFNGT</sequence>
<dbReference type="Proteomes" id="UP000033121">
    <property type="component" value="Unassembled WGS sequence"/>
</dbReference>
<reference evidence="1 2" key="1">
    <citation type="submission" date="2015-04" db="EMBL/GenBank/DDBJ databases">
        <title>Whole genome shotgun sequence of Flavihumibacter petaseus NBRC 106054.</title>
        <authorList>
            <person name="Miyazawa S."/>
            <person name="Hosoyama A."/>
            <person name="Hashimoto M."/>
            <person name="Noguchi M."/>
            <person name="Tsuchikane K."/>
            <person name="Ohji S."/>
            <person name="Yamazoe A."/>
            <person name="Ichikawa N."/>
            <person name="Kimura A."/>
            <person name="Fujita N."/>
        </authorList>
    </citation>
    <scope>NUCLEOTIDE SEQUENCE [LARGE SCALE GENOMIC DNA]</scope>
    <source>
        <strain evidence="1 2">NBRC 106054</strain>
    </source>
</reference>
<evidence type="ECO:0000313" key="2">
    <source>
        <dbReference type="Proteomes" id="UP000033121"/>
    </source>
</evidence>
<protein>
    <submittedName>
        <fullName evidence="1">Putative 2-dehydro-3-deoxygalactonokinase</fullName>
    </submittedName>
</protein>
<evidence type="ECO:0000313" key="1">
    <source>
        <dbReference type="EMBL" id="GAO45126.1"/>
    </source>
</evidence>
<keyword evidence="1" id="KW-0418">Kinase</keyword>
<dbReference type="RefSeq" id="WP_046371095.1">
    <property type="nucleotide sequence ID" value="NZ_BBWV01000004.1"/>
</dbReference>
<comment type="caution">
    <text evidence="1">The sequence shown here is derived from an EMBL/GenBank/DDBJ whole genome shotgun (WGS) entry which is preliminary data.</text>
</comment>
<dbReference type="InterPro" id="IPR007729">
    <property type="entry name" value="DGOK"/>
</dbReference>
<keyword evidence="1" id="KW-0808">Transferase</keyword>
<dbReference type="InterPro" id="IPR042258">
    <property type="entry name" value="DGOK_N"/>
</dbReference>
<dbReference type="Pfam" id="PF05035">
    <property type="entry name" value="DGOK"/>
    <property type="match status" value="1"/>
</dbReference>
<dbReference type="GO" id="GO:0008671">
    <property type="term" value="F:2-dehydro-3-deoxygalactonokinase activity"/>
    <property type="evidence" value="ECO:0007669"/>
    <property type="project" value="InterPro"/>
</dbReference>
<organism evidence="1 2">
    <name type="scientific">Flavihumibacter petaseus NBRC 106054</name>
    <dbReference type="NCBI Taxonomy" id="1220578"/>
    <lineage>
        <taxon>Bacteria</taxon>
        <taxon>Pseudomonadati</taxon>
        <taxon>Bacteroidota</taxon>
        <taxon>Chitinophagia</taxon>
        <taxon>Chitinophagales</taxon>
        <taxon>Chitinophagaceae</taxon>
        <taxon>Flavihumibacter</taxon>
    </lineage>
</organism>
<dbReference type="InterPro" id="IPR042257">
    <property type="entry name" value="DGOK_C"/>
</dbReference>
<dbReference type="Gene3D" id="3.30.420.310">
    <property type="entry name" value="2-keto-3-deoxy-galactonokinase, C-terminal domain"/>
    <property type="match status" value="1"/>
</dbReference>
<accession>A0A0E9N601</accession>